<gene>
    <name evidence="6" type="ORF">P775_15960</name>
</gene>
<evidence type="ECO:0000256" key="1">
    <source>
        <dbReference type="ARBA" id="ARBA00004418"/>
    </source>
</evidence>
<sequence length="321" mass="33498">MMTMKKTLLTIALGLSLAPAAFAQTVLQLGAAQTSAGSLPIVVAQQQGLFEEVGLVIERTDFRGGGPAIQALAGGSIEVCICAGDHALRLEEQGLGGKVIVALGDHHLYALMALSGSDAADLESLKGSKIGVTSAGGLADNTLRWAIKQAGLDPEADFEIIAIGRGGAMRAAVENGAIDAGTFTTPDIQANQALGDVYKIVYDFRSLPYAAQGLVALDSWLTANPDKARAVAGATYKALIMIQEDQSVLESAVKEMFPTFDDALVKQVASDVRADFLSDDGIVDPQAFTNMVETVSIPDSATRAVPYEAVMISDYLPAPVN</sequence>
<comment type="caution">
    <text evidence="6">The sequence shown here is derived from an EMBL/GenBank/DDBJ whole genome shotgun (WGS) entry which is preliminary data.</text>
</comment>
<evidence type="ECO:0000313" key="7">
    <source>
        <dbReference type="Proteomes" id="UP000231259"/>
    </source>
</evidence>
<name>A0A2G8RCL2_9RHOB</name>
<keyword evidence="7" id="KW-1185">Reference proteome</keyword>
<dbReference type="Proteomes" id="UP000231259">
    <property type="component" value="Unassembled WGS sequence"/>
</dbReference>
<reference evidence="6 7" key="1">
    <citation type="submission" date="2013-09" db="EMBL/GenBank/DDBJ databases">
        <title>Genome sequencing of Phaeobacter antarcticus sp. nov. SM1211.</title>
        <authorList>
            <person name="Zhang X.-Y."/>
            <person name="Liu C."/>
            <person name="Chen X.-L."/>
            <person name="Xie B.-B."/>
            <person name="Qin Q.-L."/>
            <person name="Rong J.-C."/>
            <person name="Zhang Y.-Z."/>
        </authorList>
    </citation>
    <scope>NUCLEOTIDE SEQUENCE [LARGE SCALE GENOMIC DNA]</scope>
    <source>
        <strain evidence="6 7">SM1211</strain>
    </source>
</reference>
<dbReference type="AlphaFoldDB" id="A0A2G8RCL2"/>
<dbReference type="PANTHER" id="PTHR30024">
    <property type="entry name" value="ALIPHATIC SULFONATES-BINDING PROTEIN-RELATED"/>
    <property type="match status" value="1"/>
</dbReference>
<organism evidence="6 7">
    <name type="scientific">Puniceibacterium antarcticum</name>
    <dbReference type="NCBI Taxonomy" id="1206336"/>
    <lineage>
        <taxon>Bacteria</taxon>
        <taxon>Pseudomonadati</taxon>
        <taxon>Pseudomonadota</taxon>
        <taxon>Alphaproteobacteria</taxon>
        <taxon>Rhodobacterales</taxon>
        <taxon>Paracoccaceae</taxon>
        <taxon>Puniceibacterium</taxon>
    </lineage>
</organism>
<dbReference type="GO" id="GO:0042918">
    <property type="term" value="P:alkanesulfonate transmembrane transport"/>
    <property type="evidence" value="ECO:0007669"/>
    <property type="project" value="TreeGrafter"/>
</dbReference>
<dbReference type="SUPFAM" id="SSF53850">
    <property type="entry name" value="Periplasmic binding protein-like II"/>
    <property type="match status" value="1"/>
</dbReference>
<feature type="domain" description="SsuA/THI5-like" evidence="5">
    <location>
        <begin position="39"/>
        <end position="244"/>
    </location>
</feature>
<evidence type="ECO:0000256" key="4">
    <source>
        <dbReference type="SAM" id="SignalP"/>
    </source>
</evidence>
<protein>
    <recommendedName>
        <fullName evidence="5">SsuA/THI5-like domain-containing protein</fullName>
    </recommendedName>
</protein>
<dbReference type="OrthoDB" id="5348911at2"/>
<dbReference type="Pfam" id="PF09084">
    <property type="entry name" value="NMT1"/>
    <property type="match status" value="1"/>
</dbReference>
<feature type="chain" id="PRO_5013836144" description="SsuA/THI5-like domain-containing protein" evidence="4">
    <location>
        <begin position="24"/>
        <end position="321"/>
    </location>
</feature>
<dbReference type="EMBL" id="AWWI01000109">
    <property type="protein sequence ID" value="PIL19161.1"/>
    <property type="molecule type" value="Genomic_DNA"/>
</dbReference>
<evidence type="ECO:0000259" key="5">
    <source>
        <dbReference type="Pfam" id="PF09084"/>
    </source>
</evidence>
<keyword evidence="3 4" id="KW-0732">Signal</keyword>
<dbReference type="PANTHER" id="PTHR30024:SF47">
    <property type="entry name" value="TAURINE-BINDING PERIPLASMIC PROTEIN"/>
    <property type="match status" value="1"/>
</dbReference>
<dbReference type="InterPro" id="IPR015168">
    <property type="entry name" value="SsuA/THI5"/>
</dbReference>
<comment type="similarity">
    <text evidence="2">Belongs to the bacterial solute-binding protein SsuA/TauA family.</text>
</comment>
<proteinExistence type="inferred from homology"/>
<comment type="subcellular location">
    <subcellularLocation>
        <location evidence="1">Periplasm</location>
    </subcellularLocation>
</comment>
<evidence type="ECO:0000256" key="2">
    <source>
        <dbReference type="ARBA" id="ARBA00010742"/>
    </source>
</evidence>
<evidence type="ECO:0000256" key="3">
    <source>
        <dbReference type="ARBA" id="ARBA00022729"/>
    </source>
</evidence>
<dbReference type="Gene3D" id="3.40.190.10">
    <property type="entry name" value="Periplasmic binding protein-like II"/>
    <property type="match status" value="2"/>
</dbReference>
<evidence type="ECO:0000313" key="6">
    <source>
        <dbReference type="EMBL" id="PIL19161.1"/>
    </source>
</evidence>
<accession>A0A2G8RCL2</accession>
<feature type="signal peptide" evidence="4">
    <location>
        <begin position="1"/>
        <end position="23"/>
    </location>
</feature>
<dbReference type="GO" id="GO:0042597">
    <property type="term" value="C:periplasmic space"/>
    <property type="evidence" value="ECO:0007669"/>
    <property type="project" value="UniProtKB-SubCell"/>
</dbReference>